<protein>
    <submittedName>
        <fullName evidence="2">Uncharacterized protein</fullName>
    </submittedName>
</protein>
<feature type="non-terminal residue" evidence="2">
    <location>
        <position position="1"/>
    </location>
</feature>
<sequence length="154" mass="16682">FGAEFFVMASTKINTQGSIEFIPDAKPAYAFDAQQAVTMTTEIGIRGGVKVWVLEGLFELKGGIVANAKCVLTGGEDKTELIFCHEGIKAYVKMKVTFSIDGQGEDSSNNQGGFDGWESENSATTSEEETQEWVWVDPLSADDSPHRTTLFGGD</sequence>
<dbReference type="EMBL" id="MUFR01000114">
    <property type="protein sequence ID" value="OOF32235.1"/>
    <property type="molecule type" value="Genomic_DNA"/>
</dbReference>
<evidence type="ECO:0000256" key="1">
    <source>
        <dbReference type="SAM" id="MobiDB-lite"/>
    </source>
</evidence>
<evidence type="ECO:0000313" key="3">
    <source>
        <dbReference type="Proteomes" id="UP000189431"/>
    </source>
</evidence>
<name>A0ABX3KM90_SALCS</name>
<organism evidence="2 3">
    <name type="scientific">Salinivibrio costicola subsp. alcaliphilus</name>
    <dbReference type="NCBI Taxonomy" id="272773"/>
    <lineage>
        <taxon>Bacteria</taxon>
        <taxon>Pseudomonadati</taxon>
        <taxon>Pseudomonadota</taxon>
        <taxon>Gammaproteobacteria</taxon>
        <taxon>Vibrionales</taxon>
        <taxon>Vibrionaceae</taxon>
        <taxon>Salinivibrio</taxon>
    </lineage>
</organism>
<evidence type="ECO:0000313" key="2">
    <source>
        <dbReference type="EMBL" id="OOF32235.1"/>
    </source>
</evidence>
<keyword evidence="3" id="KW-1185">Reference proteome</keyword>
<gene>
    <name evidence="2" type="ORF">BZJ21_15405</name>
</gene>
<dbReference type="Proteomes" id="UP000189431">
    <property type="component" value="Unassembled WGS sequence"/>
</dbReference>
<feature type="region of interest" description="Disordered" evidence="1">
    <location>
        <begin position="103"/>
        <end position="154"/>
    </location>
</feature>
<accession>A0ABX3KM90</accession>
<comment type="caution">
    <text evidence="2">The sequence shown here is derived from an EMBL/GenBank/DDBJ whole genome shotgun (WGS) entry which is preliminary data.</text>
</comment>
<reference evidence="3" key="1">
    <citation type="submission" date="2017-01" db="EMBL/GenBank/DDBJ databases">
        <title>Draft genome of the species Salinivibrio costicola subsp. alcaliphilus.</title>
        <authorList>
            <person name="Lopez-Hermoso C."/>
            <person name="De La Haba R."/>
            <person name="Sanchez-Porro C."/>
            <person name="Ventosa A."/>
        </authorList>
    </citation>
    <scope>NUCLEOTIDE SEQUENCE [LARGE SCALE GENOMIC DNA]</scope>
    <source>
        <strain evidence="3">CBH448</strain>
    </source>
</reference>
<proteinExistence type="predicted"/>